<keyword evidence="3" id="KW-1185">Reference proteome</keyword>
<organism evidence="2 3">
    <name type="scientific">Pseudomyxococcus hansupus</name>
    <dbReference type="NCBI Taxonomy" id="1297742"/>
    <lineage>
        <taxon>Bacteria</taxon>
        <taxon>Pseudomonadati</taxon>
        <taxon>Myxococcota</taxon>
        <taxon>Myxococcia</taxon>
        <taxon>Myxococcales</taxon>
        <taxon>Cystobacterineae</taxon>
        <taxon>Myxococcaceae</taxon>
        <taxon>Pseudomyxococcus</taxon>
    </lineage>
</organism>
<reference evidence="2 3" key="1">
    <citation type="journal article" date="2016" name="PLoS ONE">
        <title>Complete Genome Sequence and Comparative Genomics of a Novel Myxobacterium Myxococcus hansupus.</title>
        <authorList>
            <person name="Sharma G."/>
            <person name="Narwani T."/>
            <person name="Subramanian S."/>
        </authorList>
    </citation>
    <scope>NUCLEOTIDE SEQUENCE [LARGE SCALE GENOMIC DNA]</scope>
    <source>
        <strain evidence="3">mixupus</strain>
    </source>
</reference>
<proteinExistence type="predicted"/>
<dbReference type="InterPro" id="IPR032871">
    <property type="entry name" value="AHH_dom_containing"/>
</dbReference>
<accession>A0A0H4XKT4</accession>
<dbReference type="Proteomes" id="UP000009026">
    <property type="component" value="Chromosome"/>
</dbReference>
<protein>
    <submittedName>
        <fullName evidence="2">Uncharacterized protein</fullName>
    </submittedName>
</protein>
<dbReference type="OrthoDB" id="5522371at2"/>
<dbReference type="STRING" id="1297742.A176_005774"/>
<dbReference type="KEGG" id="mym:A176_005774"/>
<evidence type="ECO:0000313" key="2">
    <source>
        <dbReference type="EMBL" id="AKQ68862.1"/>
    </source>
</evidence>
<dbReference type="Pfam" id="PF14412">
    <property type="entry name" value="AHH"/>
    <property type="match status" value="1"/>
</dbReference>
<sequence>MSKDQHTWDIENLPGKHLSQKGKGCLNRHQGYKDNDPCSHQWQGYQRAKSDSGRYNWPAYKSLSVEVREKSFLMETFWFIAKSTKPPVKGEWDLAHEFMSRKKQWMRNFRTNASTPYWHEAHHLVPNSDLRGAILNVGKGHRLEGRVVLLVRGGLMDEGYNLNAALNMIILPMDRKVSSALRLPRHRKTRMTRSHQGYSKNVRLLLDAVFAPLQAKVEKCKGKLPAYRKCRRKIERISRDLYPKVIDAGAQMGGRSQAIDDMPASSFQKQEPGAANYTDL</sequence>
<dbReference type="RefSeq" id="WP_002635247.1">
    <property type="nucleotide sequence ID" value="NZ_CP012109.1"/>
</dbReference>
<evidence type="ECO:0000256" key="1">
    <source>
        <dbReference type="SAM" id="MobiDB-lite"/>
    </source>
</evidence>
<feature type="region of interest" description="Disordered" evidence="1">
    <location>
        <begin position="257"/>
        <end position="280"/>
    </location>
</feature>
<dbReference type="PATRIC" id="fig|1297742.4.peg.5870"/>
<name>A0A0H4XKT4_9BACT</name>
<gene>
    <name evidence="2" type="ORF">A176_005774</name>
</gene>
<dbReference type="AlphaFoldDB" id="A0A0H4XKT4"/>
<evidence type="ECO:0000313" key="3">
    <source>
        <dbReference type="Proteomes" id="UP000009026"/>
    </source>
</evidence>
<dbReference type="EMBL" id="CP012109">
    <property type="protein sequence ID" value="AKQ68862.1"/>
    <property type="molecule type" value="Genomic_DNA"/>
</dbReference>